<evidence type="ECO:0000313" key="2">
    <source>
        <dbReference type="Proteomes" id="UP001342826"/>
    </source>
</evidence>
<evidence type="ECO:0000313" key="1">
    <source>
        <dbReference type="EMBL" id="MED4404030.1"/>
    </source>
</evidence>
<comment type="caution">
    <text evidence="1">The sequence shown here is derived from an EMBL/GenBank/DDBJ whole genome shotgun (WGS) entry which is preliminary data.</text>
</comment>
<sequence length="93" mass="10905">MQNNTIAGFHVKSKSEDGILKLNTNKMYNWHIPKWLRDESIQQGDIVLVHTAQGMESVLVMNVFREEYEETEKRYKRVAKILDRAPKKETVSL</sequence>
<dbReference type="RefSeq" id="WP_328015950.1">
    <property type="nucleotide sequence ID" value="NZ_JARTFS010000022.1"/>
</dbReference>
<gene>
    <name evidence="1" type="ORF">P9271_22340</name>
</gene>
<reference evidence="1 2" key="1">
    <citation type="submission" date="2023-03" db="EMBL/GenBank/DDBJ databases">
        <title>Bacillus Genome Sequencing.</title>
        <authorList>
            <person name="Dunlap C."/>
        </authorList>
    </citation>
    <scope>NUCLEOTIDE SEQUENCE [LARGE SCALE GENOMIC DNA]</scope>
    <source>
        <strain evidence="1 2">NRS-1717</strain>
    </source>
</reference>
<dbReference type="InterPro" id="IPR043895">
    <property type="entry name" value="DUF5839"/>
</dbReference>
<protein>
    <submittedName>
        <fullName evidence="1">DUF5839 family protein</fullName>
    </submittedName>
</protein>
<dbReference type="EMBL" id="JARTFS010000022">
    <property type="protein sequence ID" value="MED4404030.1"/>
    <property type="molecule type" value="Genomic_DNA"/>
</dbReference>
<dbReference type="Pfam" id="PF19157">
    <property type="entry name" value="DUF5839"/>
    <property type="match status" value="1"/>
</dbReference>
<name>A0ABU6P3U8_9BACI</name>
<keyword evidence="2" id="KW-1185">Reference proteome</keyword>
<proteinExistence type="predicted"/>
<accession>A0ABU6P3U8</accession>
<organism evidence="1 2">
    <name type="scientific">Metabacillus fastidiosus</name>
    <dbReference type="NCBI Taxonomy" id="1458"/>
    <lineage>
        <taxon>Bacteria</taxon>
        <taxon>Bacillati</taxon>
        <taxon>Bacillota</taxon>
        <taxon>Bacilli</taxon>
        <taxon>Bacillales</taxon>
        <taxon>Bacillaceae</taxon>
        <taxon>Metabacillus</taxon>
    </lineage>
</organism>
<dbReference type="Proteomes" id="UP001342826">
    <property type="component" value="Unassembled WGS sequence"/>
</dbReference>